<dbReference type="EMBL" id="CADCXV010000668">
    <property type="protein sequence ID" value="CAB0032154.1"/>
    <property type="molecule type" value="Genomic_DNA"/>
</dbReference>
<reference evidence="2 3" key="1">
    <citation type="submission" date="2020-02" db="EMBL/GenBank/DDBJ databases">
        <authorList>
            <person name="Ferguson B K."/>
        </authorList>
    </citation>
    <scope>NUCLEOTIDE SEQUENCE [LARGE SCALE GENOMIC DNA]</scope>
</reference>
<sequence length="114" mass="12339">MRIVLEASPGAQDGSSEASLSPLQEDFSRRALTKTVPFGAYVTWPNLVSVDGDCLTKESSYRAMVPPCEVIPNGVPRGKKSAGKVRKVLSGFSSARSVHYSSPIYPCNHRMLNP</sequence>
<gene>
    <name evidence="2" type="ORF">TBRA_LOCUS4101</name>
</gene>
<proteinExistence type="predicted"/>
<accession>A0A6H5I2T6</accession>
<dbReference type="AlphaFoldDB" id="A0A6H5I2T6"/>
<protein>
    <submittedName>
        <fullName evidence="2">Uncharacterized protein</fullName>
    </submittedName>
</protein>
<evidence type="ECO:0000256" key="1">
    <source>
        <dbReference type="SAM" id="MobiDB-lite"/>
    </source>
</evidence>
<name>A0A6H5I2T6_9HYME</name>
<organism evidence="2 3">
    <name type="scientific">Trichogramma brassicae</name>
    <dbReference type="NCBI Taxonomy" id="86971"/>
    <lineage>
        <taxon>Eukaryota</taxon>
        <taxon>Metazoa</taxon>
        <taxon>Ecdysozoa</taxon>
        <taxon>Arthropoda</taxon>
        <taxon>Hexapoda</taxon>
        <taxon>Insecta</taxon>
        <taxon>Pterygota</taxon>
        <taxon>Neoptera</taxon>
        <taxon>Endopterygota</taxon>
        <taxon>Hymenoptera</taxon>
        <taxon>Apocrita</taxon>
        <taxon>Proctotrupomorpha</taxon>
        <taxon>Chalcidoidea</taxon>
        <taxon>Trichogrammatidae</taxon>
        <taxon>Trichogramma</taxon>
    </lineage>
</organism>
<feature type="region of interest" description="Disordered" evidence="1">
    <location>
        <begin position="1"/>
        <end position="22"/>
    </location>
</feature>
<feature type="compositionally biased region" description="Polar residues" evidence="1">
    <location>
        <begin position="13"/>
        <end position="22"/>
    </location>
</feature>
<dbReference type="Proteomes" id="UP000479190">
    <property type="component" value="Unassembled WGS sequence"/>
</dbReference>
<keyword evidence="3" id="KW-1185">Reference proteome</keyword>
<evidence type="ECO:0000313" key="2">
    <source>
        <dbReference type="EMBL" id="CAB0032154.1"/>
    </source>
</evidence>
<evidence type="ECO:0000313" key="3">
    <source>
        <dbReference type="Proteomes" id="UP000479190"/>
    </source>
</evidence>